<comment type="caution">
    <text evidence="2">The sequence shown here is derived from an EMBL/GenBank/DDBJ whole genome shotgun (WGS) entry which is preliminary data.</text>
</comment>
<dbReference type="EMBL" id="LVKI01000054">
    <property type="protein sequence ID" value="OAQ06602.1"/>
    <property type="molecule type" value="Genomic_DNA"/>
</dbReference>
<name>A0A179CMD3_9LACO</name>
<accession>A0A179CMD3</accession>
<sequence length="163" mass="18568">MIKMLKWILIIMVILVAGVTILVWKNLKKKKALLLVQKESQKITDEAFTAAIQQISLISFDQPVKLHSEFVSNIWGSKVTAFEYSIEVPQVETQDLAKIKNELTEKLQAYANEKHLAAYKDHPVFVVSDIWIFAGVLHVDVSHITNAETWSYVEDVAKSDRTN</sequence>
<evidence type="ECO:0000313" key="3">
    <source>
        <dbReference type="Proteomes" id="UP000078520"/>
    </source>
</evidence>
<gene>
    <name evidence="2" type="ORF">A3O14_00660</name>
</gene>
<feature type="transmembrane region" description="Helical" evidence="1">
    <location>
        <begin position="6"/>
        <end position="24"/>
    </location>
</feature>
<dbReference type="AlphaFoldDB" id="A0A179CMD3"/>
<protein>
    <submittedName>
        <fullName evidence="2">Uncharacterized protein</fullName>
    </submittedName>
</protein>
<organism evidence="2 3">
    <name type="scientific">Ligilactobacillus aviarius</name>
    <dbReference type="NCBI Taxonomy" id="1606"/>
    <lineage>
        <taxon>Bacteria</taxon>
        <taxon>Bacillati</taxon>
        <taxon>Bacillota</taxon>
        <taxon>Bacilli</taxon>
        <taxon>Lactobacillales</taxon>
        <taxon>Lactobacillaceae</taxon>
        <taxon>Ligilactobacillus</taxon>
    </lineage>
</organism>
<evidence type="ECO:0000313" key="2">
    <source>
        <dbReference type="EMBL" id="OAQ06602.1"/>
    </source>
</evidence>
<keyword evidence="1" id="KW-0472">Membrane</keyword>
<dbReference type="Proteomes" id="UP000078520">
    <property type="component" value="Unassembled WGS sequence"/>
</dbReference>
<keyword evidence="1" id="KW-0812">Transmembrane</keyword>
<evidence type="ECO:0000256" key="1">
    <source>
        <dbReference type="SAM" id="Phobius"/>
    </source>
</evidence>
<proteinExistence type="predicted"/>
<keyword evidence="1" id="KW-1133">Transmembrane helix</keyword>
<reference evidence="3" key="1">
    <citation type="submission" date="2016-03" db="EMBL/GenBank/DDBJ databases">
        <authorList>
            <person name="Johnson T.J."/>
            <person name="Youmans B."/>
            <person name="Case K."/>
            <person name="Noll S."/>
        </authorList>
    </citation>
    <scope>NUCLEOTIDE SEQUENCE [LARGE SCALE GENOMIC DNA]</scope>
    <source>
        <strain evidence="3">UMNLAv8</strain>
    </source>
</reference>